<feature type="region of interest" description="Disordered" evidence="1">
    <location>
        <begin position="661"/>
        <end position="723"/>
    </location>
</feature>
<sequence length="928" mass="102320">MYTESKSEQQSIAKRKQESMEGEGNSAEDQQMPAVKRRRLVKGATTRKAGKENLSFDDEDHEITRRRVSSSSVAEGRSTKPPNNSSRSRFQSMVQKTIDASLPSNCKRVLPALLERVKPSDYPEAAYSDKKNLAQTICRFFISQSWSAIGRRISKTRVTFQHQIQRERKLWEQSYSSLDPKLLELEGRLKTDPVEEMWTHIIVEGAEEDWEDTKADITDICNKIFRFRQYDGHTRTVDASAASHAFLQQKSVVSPVGRSTTGDEQDHLVHVVEQPKIGESSEHDKPPSAQQNQSPDADMLLEVPAQSRPAIASPSEDVSMVTVVASVAQSVTPPRVETESMSQDEIDIGSSHDARLELRYASEAQPAEFVGQPSVQVTPLTADASAVSSVAVSKPKKRKLSTFLEADDTLLELEDLLSPKSTNSAVDKATPLSSTRTTRRNAENARTNEDLEETSARRQPIRNTRSSAANFLTDVEAISEKLSLQITRSSQRSAESRSFRKSTERGGDWSGAMMDDNRSMRTKARANASFEFTPVPVHSTRSSRRSADTPLLVGISPEWERVLKVPDENGVPSVSELSEPRRSSSDAPQTTLQETIPCKVAVESDLLVKSDPDPETLLHSRPKRVRDRVTRRIQSPPFEVVDAVSTGDGVIEDRRLLRQRRKPPLPTISTDGYVSESERRLRDRHVKRTRVPKDRPVVEPNFSRKPPKRGSASRMKSADSQPHENIIEVDSGDAATLQLKKSLESEFQTNVPHEFSSNHGGTAESATALVNQEPEDGVVTNSLPAESVEVPILLTESQSSVRAVITTSLPESGEMPILFTEAHSLEGPAPAAQPTFMEFHEAPVKLESAAITPAPPFFVEAPDSHVPPNAVGVTALLALAESEKSPIPGLDGEHVELISDTESESPSTPIDESRRDASEALASLALYP</sequence>
<dbReference type="AlphaFoldDB" id="A0A139ANU5"/>
<feature type="compositionally biased region" description="Basic and acidic residues" evidence="1">
    <location>
        <begin position="494"/>
        <end position="507"/>
    </location>
</feature>
<feature type="region of interest" description="Disordered" evidence="1">
    <location>
        <begin position="567"/>
        <end position="595"/>
    </location>
</feature>
<dbReference type="Proteomes" id="UP000070544">
    <property type="component" value="Unassembled WGS sequence"/>
</dbReference>
<feature type="region of interest" description="Disordered" evidence="1">
    <location>
        <begin position="422"/>
        <end position="467"/>
    </location>
</feature>
<feature type="region of interest" description="Disordered" evidence="1">
    <location>
        <begin position="486"/>
        <end position="515"/>
    </location>
</feature>
<feature type="region of interest" description="Disordered" evidence="1">
    <location>
        <begin position="885"/>
        <end position="928"/>
    </location>
</feature>
<protein>
    <submittedName>
        <fullName evidence="2">Uncharacterized protein</fullName>
    </submittedName>
</protein>
<keyword evidence="3" id="KW-1185">Reference proteome</keyword>
<name>A0A139ANU5_GONPJ</name>
<accession>A0A139ANU5</accession>
<evidence type="ECO:0000313" key="3">
    <source>
        <dbReference type="Proteomes" id="UP000070544"/>
    </source>
</evidence>
<dbReference type="EMBL" id="KQ965743">
    <property type="protein sequence ID" value="KXS18173.1"/>
    <property type="molecule type" value="Genomic_DNA"/>
</dbReference>
<gene>
    <name evidence="2" type="ORF">M427DRAFT_67983</name>
</gene>
<evidence type="ECO:0000313" key="2">
    <source>
        <dbReference type="EMBL" id="KXS18173.1"/>
    </source>
</evidence>
<feature type="compositionally biased region" description="Polar residues" evidence="1">
    <location>
        <begin position="585"/>
        <end position="594"/>
    </location>
</feature>
<organism evidence="2 3">
    <name type="scientific">Gonapodya prolifera (strain JEL478)</name>
    <name type="common">Monoblepharis prolifera</name>
    <dbReference type="NCBI Taxonomy" id="1344416"/>
    <lineage>
        <taxon>Eukaryota</taxon>
        <taxon>Fungi</taxon>
        <taxon>Fungi incertae sedis</taxon>
        <taxon>Chytridiomycota</taxon>
        <taxon>Chytridiomycota incertae sedis</taxon>
        <taxon>Monoblepharidomycetes</taxon>
        <taxon>Monoblepharidales</taxon>
        <taxon>Gonapodyaceae</taxon>
        <taxon>Gonapodya</taxon>
    </lineage>
</organism>
<feature type="compositionally biased region" description="Polar residues" evidence="1">
    <location>
        <begin position="80"/>
        <end position="90"/>
    </location>
</feature>
<feature type="compositionally biased region" description="Basic and acidic residues" evidence="1">
    <location>
        <begin position="440"/>
        <end position="449"/>
    </location>
</feature>
<proteinExistence type="predicted"/>
<feature type="region of interest" description="Disordered" evidence="1">
    <location>
        <begin position="1"/>
        <end position="90"/>
    </location>
</feature>
<evidence type="ECO:0000256" key="1">
    <source>
        <dbReference type="SAM" id="MobiDB-lite"/>
    </source>
</evidence>
<reference evidence="2 3" key="1">
    <citation type="journal article" date="2015" name="Genome Biol. Evol.">
        <title>Phylogenomic analyses indicate that early fungi evolved digesting cell walls of algal ancestors of land plants.</title>
        <authorList>
            <person name="Chang Y."/>
            <person name="Wang S."/>
            <person name="Sekimoto S."/>
            <person name="Aerts A.L."/>
            <person name="Choi C."/>
            <person name="Clum A."/>
            <person name="LaButti K.M."/>
            <person name="Lindquist E.A."/>
            <person name="Yee Ngan C."/>
            <person name="Ohm R.A."/>
            <person name="Salamov A.A."/>
            <person name="Grigoriev I.V."/>
            <person name="Spatafora J.W."/>
            <person name="Berbee M.L."/>
        </authorList>
    </citation>
    <scope>NUCLEOTIDE SEQUENCE [LARGE SCALE GENOMIC DNA]</scope>
    <source>
        <strain evidence="2 3">JEL478</strain>
    </source>
</reference>